<sequence>MDYSMQFQTFSQQECYAGQPRPSTSGYGGSKTNKDYYSRVRSKSSSTSHAATDGKIPRTSKSPPDGLSLEISCISSQQTLPVSVAAASSSSSHHRRNKSPRGHRGHSHDHQHQESQSSSSGVGFGRSRSCSMGTDHERDRERSGSDSSAGGAGSPRRSEPKAISSQYRLPTANHRTTKTPQHDSVFELDSSTESAEASPEVNHRVRRSGVMARRGTPSR</sequence>
<proteinExistence type="predicted"/>
<feature type="compositionally biased region" description="Basic residues" evidence="1">
    <location>
        <begin position="92"/>
        <end position="107"/>
    </location>
</feature>
<reference evidence="2 3" key="1">
    <citation type="journal article" date="2014" name="Nat. Commun.">
        <title>Molecular traces of alternative social organization in a termite genome.</title>
        <authorList>
            <person name="Terrapon N."/>
            <person name="Li C."/>
            <person name="Robertson H.M."/>
            <person name="Ji L."/>
            <person name="Meng X."/>
            <person name="Booth W."/>
            <person name="Chen Z."/>
            <person name="Childers C.P."/>
            <person name="Glastad K.M."/>
            <person name="Gokhale K."/>
            <person name="Gowin J."/>
            <person name="Gronenberg W."/>
            <person name="Hermansen R.A."/>
            <person name="Hu H."/>
            <person name="Hunt B.G."/>
            <person name="Huylmans A.K."/>
            <person name="Khalil S.M."/>
            <person name="Mitchell R.D."/>
            <person name="Munoz-Torres M.C."/>
            <person name="Mustard J.A."/>
            <person name="Pan H."/>
            <person name="Reese J.T."/>
            <person name="Scharf M.E."/>
            <person name="Sun F."/>
            <person name="Vogel H."/>
            <person name="Xiao J."/>
            <person name="Yang W."/>
            <person name="Yang Z."/>
            <person name="Yang Z."/>
            <person name="Zhou J."/>
            <person name="Zhu J."/>
            <person name="Brent C.S."/>
            <person name="Elsik C.G."/>
            <person name="Goodisman M.A."/>
            <person name="Liberles D.A."/>
            <person name="Roe R.M."/>
            <person name="Vargo E.L."/>
            <person name="Vilcinskas A."/>
            <person name="Wang J."/>
            <person name="Bornberg-Bauer E."/>
            <person name="Korb J."/>
            <person name="Zhang G."/>
            <person name="Liebig J."/>
        </authorList>
    </citation>
    <scope>NUCLEOTIDE SEQUENCE [LARGE SCALE GENOMIC DNA]</scope>
    <source>
        <tissue evidence="2">Whole organism</tissue>
    </source>
</reference>
<evidence type="ECO:0000313" key="2">
    <source>
        <dbReference type="EMBL" id="KDR12934.1"/>
    </source>
</evidence>
<protein>
    <submittedName>
        <fullName evidence="2">Uncharacterized protein</fullName>
    </submittedName>
</protein>
<organism evidence="2 3">
    <name type="scientific">Zootermopsis nevadensis</name>
    <name type="common">Dampwood termite</name>
    <dbReference type="NCBI Taxonomy" id="136037"/>
    <lineage>
        <taxon>Eukaryota</taxon>
        <taxon>Metazoa</taxon>
        <taxon>Ecdysozoa</taxon>
        <taxon>Arthropoda</taxon>
        <taxon>Hexapoda</taxon>
        <taxon>Insecta</taxon>
        <taxon>Pterygota</taxon>
        <taxon>Neoptera</taxon>
        <taxon>Polyneoptera</taxon>
        <taxon>Dictyoptera</taxon>
        <taxon>Blattodea</taxon>
        <taxon>Blattoidea</taxon>
        <taxon>Termitoidae</taxon>
        <taxon>Termopsidae</taxon>
        <taxon>Zootermopsis</taxon>
    </lineage>
</organism>
<dbReference type="InParanoid" id="A0A067R219"/>
<dbReference type="AlphaFoldDB" id="A0A067R219"/>
<feature type="compositionally biased region" description="Basic and acidic residues" evidence="1">
    <location>
        <begin position="134"/>
        <end position="144"/>
    </location>
</feature>
<name>A0A067R219_ZOONE</name>
<evidence type="ECO:0000313" key="3">
    <source>
        <dbReference type="Proteomes" id="UP000027135"/>
    </source>
</evidence>
<feature type="compositionally biased region" description="Polar residues" evidence="1">
    <location>
        <begin position="1"/>
        <end position="14"/>
    </location>
</feature>
<feature type="compositionally biased region" description="Low complexity" evidence="1">
    <location>
        <begin position="114"/>
        <end position="131"/>
    </location>
</feature>
<feature type="region of interest" description="Disordered" evidence="1">
    <location>
        <begin position="1"/>
        <end position="219"/>
    </location>
</feature>
<feature type="compositionally biased region" description="Low complexity" evidence="1">
    <location>
        <begin position="43"/>
        <end position="53"/>
    </location>
</feature>
<gene>
    <name evidence="2" type="ORF">L798_12890</name>
</gene>
<dbReference type="Proteomes" id="UP000027135">
    <property type="component" value="Unassembled WGS sequence"/>
</dbReference>
<dbReference type="STRING" id="136037.A0A067R219"/>
<accession>A0A067R219</accession>
<feature type="compositionally biased region" description="Low complexity" evidence="1">
    <location>
        <begin position="82"/>
        <end position="91"/>
    </location>
</feature>
<dbReference type="EMBL" id="KK852981">
    <property type="protein sequence ID" value="KDR12934.1"/>
    <property type="molecule type" value="Genomic_DNA"/>
</dbReference>
<keyword evidence="3" id="KW-1185">Reference proteome</keyword>
<evidence type="ECO:0000256" key="1">
    <source>
        <dbReference type="SAM" id="MobiDB-lite"/>
    </source>
</evidence>